<reference evidence="5 6" key="1">
    <citation type="journal article" date="2016" name="Mol. Biol. Evol.">
        <title>Comparative Genomics of Early-Diverging Mushroom-Forming Fungi Provides Insights into the Origins of Lignocellulose Decay Capabilities.</title>
        <authorList>
            <person name="Nagy L.G."/>
            <person name="Riley R."/>
            <person name="Tritt A."/>
            <person name="Adam C."/>
            <person name="Daum C."/>
            <person name="Floudas D."/>
            <person name="Sun H."/>
            <person name="Yadav J.S."/>
            <person name="Pangilinan J."/>
            <person name="Larsson K.H."/>
            <person name="Matsuura K."/>
            <person name="Barry K."/>
            <person name="Labutti K."/>
            <person name="Kuo R."/>
            <person name="Ohm R.A."/>
            <person name="Bhattacharya S.S."/>
            <person name="Shirouzu T."/>
            <person name="Yoshinaga Y."/>
            <person name="Martin F.M."/>
            <person name="Grigoriev I.V."/>
            <person name="Hibbett D.S."/>
        </authorList>
    </citation>
    <scope>NUCLEOTIDE SEQUENCE [LARGE SCALE GENOMIC DNA]</scope>
    <source>
        <strain evidence="5 6">93-53</strain>
    </source>
</reference>
<organism evidence="5 6">
    <name type="scientific">Laetiporus sulphureus 93-53</name>
    <dbReference type="NCBI Taxonomy" id="1314785"/>
    <lineage>
        <taxon>Eukaryota</taxon>
        <taxon>Fungi</taxon>
        <taxon>Dikarya</taxon>
        <taxon>Basidiomycota</taxon>
        <taxon>Agaricomycotina</taxon>
        <taxon>Agaricomycetes</taxon>
        <taxon>Polyporales</taxon>
        <taxon>Laetiporus</taxon>
    </lineage>
</organism>
<evidence type="ECO:0000256" key="2">
    <source>
        <dbReference type="ARBA" id="ARBA00023002"/>
    </source>
</evidence>
<gene>
    <name evidence="5" type="ORF">LAESUDRAFT_696981</name>
</gene>
<dbReference type="Gene3D" id="3.40.50.720">
    <property type="entry name" value="NAD(P)-binding Rossmann-like Domain"/>
    <property type="match status" value="1"/>
</dbReference>
<dbReference type="Pfam" id="PF00106">
    <property type="entry name" value="adh_short"/>
    <property type="match status" value="1"/>
</dbReference>
<dbReference type="PRINTS" id="PR00081">
    <property type="entry name" value="GDHRDH"/>
</dbReference>
<keyword evidence="6" id="KW-1185">Reference proteome</keyword>
<evidence type="ECO:0000256" key="3">
    <source>
        <dbReference type="RuleBase" id="RU000363"/>
    </source>
</evidence>
<proteinExistence type="inferred from homology"/>
<evidence type="ECO:0000313" key="6">
    <source>
        <dbReference type="Proteomes" id="UP000076871"/>
    </source>
</evidence>
<dbReference type="InterPro" id="IPR036291">
    <property type="entry name" value="NAD(P)-bd_dom_sf"/>
</dbReference>
<dbReference type="PRINTS" id="PR00080">
    <property type="entry name" value="SDRFAMILY"/>
</dbReference>
<dbReference type="PANTHER" id="PTHR42760">
    <property type="entry name" value="SHORT-CHAIN DEHYDROGENASES/REDUCTASES FAMILY MEMBER"/>
    <property type="match status" value="1"/>
</dbReference>
<dbReference type="CDD" id="cd05233">
    <property type="entry name" value="SDR_c"/>
    <property type="match status" value="1"/>
</dbReference>
<keyword evidence="2" id="KW-0560">Oxidoreductase</keyword>
<dbReference type="SMART" id="SM00822">
    <property type="entry name" value="PKS_KR"/>
    <property type="match status" value="1"/>
</dbReference>
<sequence>MISDTHFMSTVRHDTYATIDPSKADLSGRIILITGASKGIGKAAAIAFAQAGVCGLALLARSDLSDAEASCMAAQRRGTELRVLKLTADTTKVDEIETAVQNVKRTFGRLDILINNAGAKETADLIGDSDPQAWWKVWEVNILGTYFVSRACLPLLIESDGDKTILNIGSLAALQAGQFNSAYKASKLALSRFTEILVAEYANKGIVSYTVHPGLIPTEMTLDMPDALRKVLLCDTVELAAHSLVWLVQERREWLNGRYVSCNWDMVEMLAKRQEIIEGDKLKFRLIM</sequence>
<dbReference type="InParanoid" id="A0A165FBU8"/>
<dbReference type="Proteomes" id="UP000076871">
    <property type="component" value="Unassembled WGS sequence"/>
</dbReference>
<dbReference type="AlphaFoldDB" id="A0A165FBU8"/>
<accession>A0A165FBU8</accession>
<name>A0A165FBU8_9APHY</name>
<protein>
    <submittedName>
        <fullName evidence="5">NAD(P)-binding protein</fullName>
    </submittedName>
</protein>
<dbReference type="GO" id="GO:0016616">
    <property type="term" value="F:oxidoreductase activity, acting on the CH-OH group of donors, NAD or NADP as acceptor"/>
    <property type="evidence" value="ECO:0007669"/>
    <property type="project" value="TreeGrafter"/>
</dbReference>
<comment type="similarity">
    <text evidence="1 3">Belongs to the short-chain dehydrogenases/reductases (SDR) family.</text>
</comment>
<evidence type="ECO:0000259" key="4">
    <source>
        <dbReference type="SMART" id="SM00822"/>
    </source>
</evidence>
<dbReference type="RefSeq" id="XP_040766472.1">
    <property type="nucleotide sequence ID" value="XM_040906290.1"/>
</dbReference>
<dbReference type="PANTHER" id="PTHR42760:SF37">
    <property type="entry name" value="CLAVALDEHYDE DEHYDROGENASE"/>
    <property type="match status" value="1"/>
</dbReference>
<dbReference type="STRING" id="1314785.A0A165FBU8"/>
<dbReference type="EMBL" id="KV427614">
    <property type="protein sequence ID" value="KZT08732.1"/>
    <property type="molecule type" value="Genomic_DNA"/>
</dbReference>
<evidence type="ECO:0000256" key="1">
    <source>
        <dbReference type="ARBA" id="ARBA00006484"/>
    </source>
</evidence>
<dbReference type="OrthoDB" id="1933717at2759"/>
<evidence type="ECO:0000313" key="5">
    <source>
        <dbReference type="EMBL" id="KZT08732.1"/>
    </source>
</evidence>
<dbReference type="GeneID" id="63823319"/>
<feature type="domain" description="Ketoreductase" evidence="4">
    <location>
        <begin position="29"/>
        <end position="212"/>
    </location>
</feature>
<dbReference type="SUPFAM" id="SSF51735">
    <property type="entry name" value="NAD(P)-binding Rossmann-fold domains"/>
    <property type="match status" value="1"/>
</dbReference>
<dbReference type="InterPro" id="IPR057326">
    <property type="entry name" value="KR_dom"/>
</dbReference>
<dbReference type="InterPro" id="IPR002347">
    <property type="entry name" value="SDR_fam"/>
</dbReference>